<dbReference type="EMBL" id="PDCK01000039">
    <property type="protein sequence ID" value="PRQ55880.1"/>
    <property type="molecule type" value="Genomic_DNA"/>
</dbReference>
<dbReference type="OMA" id="CTAQREP"/>
<dbReference type="STRING" id="74649.A0A2P6SB09"/>
<keyword evidence="3" id="KW-1185">Reference proteome</keyword>
<comment type="caution">
    <text evidence="2">The sequence shown here is derived from an EMBL/GenBank/DDBJ whole genome shotgun (WGS) entry which is preliminary data.</text>
</comment>
<dbReference type="AlphaFoldDB" id="A0A2P6SB09"/>
<dbReference type="GO" id="GO:0032259">
    <property type="term" value="P:methylation"/>
    <property type="evidence" value="ECO:0007669"/>
    <property type="project" value="UniProtKB-KW"/>
</dbReference>
<dbReference type="Gramene" id="PRQ55880">
    <property type="protein sequence ID" value="PRQ55880"/>
    <property type="gene ID" value="RchiOBHm_Chr1g0329491"/>
</dbReference>
<evidence type="ECO:0000256" key="1">
    <source>
        <dbReference type="SAM" id="MobiDB-lite"/>
    </source>
</evidence>
<evidence type="ECO:0000313" key="3">
    <source>
        <dbReference type="Proteomes" id="UP000238479"/>
    </source>
</evidence>
<dbReference type="EC" id="2.1.1.43" evidence="2"/>
<protein>
    <submittedName>
        <fullName evidence="2">Putative histone-lysine N-methyltransferase</fullName>
        <ecNumber evidence="2">2.1.1.43</ecNumber>
    </submittedName>
</protein>
<dbReference type="Proteomes" id="UP000238479">
    <property type="component" value="Chromosome 1"/>
</dbReference>
<feature type="region of interest" description="Disordered" evidence="1">
    <location>
        <begin position="241"/>
        <end position="262"/>
    </location>
</feature>
<evidence type="ECO:0000313" key="2">
    <source>
        <dbReference type="EMBL" id="PRQ55880.1"/>
    </source>
</evidence>
<accession>A0A2P6SB09</accession>
<proteinExistence type="predicted"/>
<feature type="compositionally biased region" description="Polar residues" evidence="1">
    <location>
        <begin position="243"/>
        <end position="254"/>
    </location>
</feature>
<sequence>MLRMEDTYLWEDDDERYSVEKIPLYDSAEDEPSSMLFKTVNTNSEFDVKGMMINVNADSEHQLMSTALVVQSLDSDPMEGVVMEVKSEASEVTKLYSRGNQPAFLKKNAMISRIRSNTACRNYHIGSGSISNKRSKQGSSGKLKHYAQKQIDAKSIALLLASNEAQDEILKHEEMRSDAATHLESLYNEIRPAIEEHERDSQDSVATSVAEKWIEACCLKLKTEFDLYSSIVKQVACTPRKASGQTKSADNNIENEIKLLPN</sequence>
<reference evidence="2 3" key="1">
    <citation type="journal article" date="2018" name="Nat. Genet.">
        <title>The Rosa genome provides new insights in the design of modern roses.</title>
        <authorList>
            <person name="Bendahmane M."/>
        </authorList>
    </citation>
    <scope>NUCLEOTIDE SEQUENCE [LARGE SCALE GENOMIC DNA]</scope>
    <source>
        <strain evidence="3">cv. Old Blush</strain>
    </source>
</reference>
<organism evidence="2 3">
    <name type="scientific">Rosa chinensis</name>
    <name type="common">China rose</name>
    <dbReference type="NCBI Taxonomy" id="74649"/>
    <lineage>
        <taxon>Eukaryota</taxon>
        <taxon>Viridiplantae</taxon>
        <taxon>Streptophyta</taxon>
        <taxon>Embryophyta</taxon>
        <taxon>Tracheophyta</taxon>
        <taxon>Spermatophyta</taxon>
        <taxon>Magnoliopsida</taxon>
        <taxon>eudicotyledons</taxon>
        <taxon>Gunneridae</taxon>
        <taxon>Pentapetalae</taxon>
        <taxon>rosids</taxon>
        <taxon>fabids</taxon>
        <taxon>Rosales</taxon>
        <taxon>Rosaceae</taxon>
        <taxon>Rosoideae</taxon>
        <taxon>Rosoideae incertae sedis</taxon>
        <taxon>Rosa</taxon>
    </lineage>
</organism>
<gene>
    <name evidence="2" type="ORF">RchiOBHm_Chr1g0329491</name>
</gene>
<keyword evidence="2" id="KW-0808">Transferase</keyword>
<dbReference type="GO" id="GO:0008168">
    <property type="term" value="F:methyltransferase activity"/>
    <property type="evidence" value="ECO:0007669"/>
    <property type="project" value="UniProtKB-KW"/>
</dbReference>
<name>A0A2P6SB09_ROSCH</name>
<keyword evidence="2" id="KW-0489">Methyltransferase</keyword>